<comment type="subcellular location">
    <subcellularLocation>
        <location evidence="1">Mitochondrion membrane</location>
    </subcellularLocation>
</comment>
<evidence type="ECO:0000256" key="7">
    <source>
        <dbReference type="ARBA" id="ARBA00023136"/>
    </source>
</evidence>
<dbReference type="AlphaFoldDB" id="A0A150FU90"/>
<evidence type="ECO:0000256" key="2">
    <source>
        <dbReference type="ARBA" id="ARBA00022741"/>
    </source>
</evidence>
<dbReference type="PANTHER" id="PTHR23075">
    <property type="entry name" value="PUTATIVE ATP-ASE"/>
    <property type="match status" value="1"/>
</dbReference>
<evidence type="ECO:0000259" key="9">
    <source>
        <dbReference type="Pfam" id="PF12037"/>
    </source>
</evidence>
<dbReference type="PANTHER" id="PTHR23075:SF0">
    <property type="entry name" value="ATPASE FAMILY AAA DOMAIN-CONTAINING PROTEIN 3"/>
    <property type="match status" value="1"/>
</dbReference>
<sequence length="107" mass="11892">MAQQVRRLLLPTGLWVSSGLALVAYAAPSVLADKDDKAAVPQSDRLFDPEALERGAKALREINKSPYAKQALELSREQERTKQSEAREKEADYRRQAAALEKPMSPV</sequence>
<evidence type="ECO:0000313" key="11">
    <source>
        <dbReference type="Proteomes" id="UP000075714"/>
    </source>
</evidence>
<gene>
    <name evidence="10" type="ORF">GPECTOR_679g815</name>
</gene>
<feature type="domain" description="ATPase family AAA" evidence="9">
    <location>
        <begin position="34"/>
        <end position="101"/>
    </location>
</feature>
<dbReference type="Pfam" id="PF12037">
    <property type="entry name" value="ATAD3_N"/>
    <property type="match status" value="1"/>
</dbReference>
<dbReference type="STRING" id="33097.A0A150FU90"/>
<dbReference type="GO" id="GO:0007005">
    <property type="term" value="P:mitochondrion organization"/>
    <property type="evidence" value="ECO:0007669"/>
    <property type="project" value="TreeGrafter"/>
</dbReference>
<feature type="region of interest" description="Disordered" evidence="8">
    <location>
        <begin position="70"/>
        <end position="107"/>
    </location>
</feature>
<comment type="caution">
    <text evidence="10">The sequence shown here is derived from an EMBL/GenBank/DDBJ whole genome shotgun (WGS) entry which is preliminary data.</text>
</comment>
<evidence type="ECO:0000256" key="8">
    <source>
        <dbReference type="SAM" id="MobiDB-lite"/>
    </source>
</evidence>
<evidence type="ECO:0000256" key="1">
    <source>
        <dbReference type="ARBA" id="ARBA00004325"/>
    </source>
</evidence>
<evidence type="ECO:0000256" key="5">
    <source>
        <dbReference type="ARBA" id="ARBA00023054"/>
    </source>
</evidence>
<keyword evidence="2" id="KW-0547">Nucleotide-binding</keyword>
<keyword evidence="4" id="KW-0067">ATP-binding</keyword>
<keyword evidence="6" id="KW-0496">Mitochondrion</keyword>
<dbReference type="GO" id="GO:0008270">
    <property type="term" value="F:zinc ion binding"/>
    <property type="evidence" value="ECO:0007669"/>
    <property type="project" value="TreeGrafter"/>
</dbReference>
<dbReference type="GO" id="GO:0031966">
    <property type="term" value="C:mitochondrial membrane"/>
    <property type="evidence" value="ECO:0007669"/>
    <property type="project" value="UniProtKB-SubCell"/>
</dbReference>
<evidence type="ECO:0000256" key="3">
    <source>
        <dbReference type="ARBA" id="ARBA00022792"/>
    </source>
</evidence>
<accession>A0A150FU90</accession>
<feature type="compositionally biased region" description="Basic and acidic residues" evidence="8">
    <location>
        <begin position="74"/>
        <end position="95"/>
    </location>
</feature>
<keyword evidence="3" id="KW-0999">Mitochondrion inner membrane</keyword>
<dbReference type="OrthoDB" id="549769at2759"/>
<dbReference type="InterPro" id="IPR021911">
    <property type="entry name" value="ATAD3_N"/>
</dbReference>
<evidence type="ECO:0000313" key="10">
    <source>
        <dbReference type="EMBL" id="KXZ41181.1"/>
    </source>
</evidence>
<proteinExistence type="predicted"/>
<keyword evidence="7" id="KW-0472">Membrane</keyword>
<keyword evidence="11" id="KW-1185">Reference proteome</keyword>
<protein>
    <recommendedName>
        <fullName evidence="9">ATPase family AAA domain-containing protein</fullName>
    </recommendedName>
</protein>
<name>A0A150FU90_GONPE</name>
<keyword evidence="5" id="KW-0175">Coiled coil</keyword>
<evidence type="ECO:0000256" key="4">
    <source>
        <dbReference type="ARBA" id="ARBA00022840"/>
    </source>
</evidence>
<organism evidence="10 11">
    <name type="scientific">Gonium pectorale</name>
    <name type="common">Green alga</name>
    <dbReference type="NCBI Taxonomy" id="33097"/>
    <lineage>
        <taxon>Eukaryota</taxon>
        <taxon>Viridiplantae</taxon>
        <taxon>Chlorophyta</taxon>
        <taxon>core chlorophytes</taxon>
        <taxon>Chlorophyceae</taxon>
        <taxon>CS clade</taxon>
        <taxon>Chlamydomonadales</taxon>
        <taxon>Volvocaceae</taxon>
        <taxon>Gonium</taxon>
    </lineage>
</organism>
<reference evidence="11" key="1">
    <citation type="journal article" date="2016" name="Nat. Commun.">
        <title>The Gonium pectorale genome demonstrates co-option of cell cycle regulation during the evolution of multicellularity.</title>
        <authorList>
            <person name="Hanschen E.R."/>
            <person name="Marriage T.N."/>
            <person name="Ferris P.J."/>
            <person name="Hamaji T."/>
            <person name="Toyoda A."/>
            <person name="Fujiyama A."/>
            <person name="Neme R."/>
            <person name="Noguchi H."/>
            <person name="Minakuchi Y."/>
            <person name="Suzuki M."/>
            <person name="Kawai-Toyooka H."/>
            <person name="Smith D.R."/>
            <person name="Sparks H."/>
            <person name="Anderson J."/>
            <person name="Bakaric R."/>
            <person name="Luria V."/>
            <person name="Karger A."/>
            <person name="Kirschner M.W."/>
            <person name="Durand P.M."/>
            <person name="Michod R.E."/>
            <person name="Nozaki H."/>
            <person name="Olson B.J."/>
        </authorList>
    </citation>
    <scope>NUCLEOTIDE SEQUENCE [LARGE SCALE GENOMIC DNA]</scope>
    <source>
        <strain evidence="11">NIES-2863</strain>
    </source>
</reference>
<dbReference type="GO" id="GO:0005524">
    <property type="term" value="F:ATP binding"/>
    <property type="evidence" value="ECO:0007669"/>
    <property type="project" value="UniProtKB-KW"/>
</dbReference>
<evidence type="ECO:0000256" key="6">
    <source>
        <dbReference type="ARBA" id="ARBA00023128"/>
    </source>
</evidence>
<dbReference type="Proteomes" id="UP000075714">
    <property type="component" value="Unassembled WGS sequence"/>
</dbReference>
<dbReference type="EMBL" id="LSYV01000675">
    <property type="protein sequence ID" value="KXZ41181.1"/>
    <property type="molecule type" value="Genomic_DNA"/>
</dbReference>